<keyword evidence="3" id="KW-0949">S-adenosyl-L-methionine</keyword>
<organism evidence="7 8">
    <name type="scientific">Demequina litorisediminis</name>
    <dbReference type="NCBI Taxonomy" id="1849022"/>
    <lineage>
        <taxon>Bacteria</taxon>
        <taxon>Bacillati</taxon>
        <taxon>Actinomycetota</taxon>
        <taxon>Actinomycetes</taxon>
        <taxon>Micrococcales</taxon>
        <taxon>Demequinaceae</taxon>
        <taxon>Demequina</taxon>
    </lineage>
</organism>
<comment type="cofactor">
    <cofactor evidence="1">
        <name>[4Fe-4S] cluster</name>
        <dbReference type="ChEBI" id="CHEBI:49883"/>
    </cofactor>
</comment>
<evidence type="ECO:0000256" key="5">
    <source>
        <dbReference type="ARBA" id="ARBA00023004"/>
    </source>
</evidence>
<keyword evidence="2" id="KW-0004">4Fe-4S</keyword>
<gene>
    <name evidence="7" type="ORF">GCM10025876_09220</name>
</gene>
<name>A0ABQ6IA30_9MICO</name>
<accession>A0ABQ6IA30</accession>
<comment type="caution">
    <text evidence="7">The sequence shown here is derived from an EMBL/GenBank/DDBJ whole genome shotgun (WGS) entry which is preliminary data.</text>
</comment>
<evidence type="ECO:0000313" key="8">
    <source>
        <dbReference type="Proteomes" id="UP001157125"/>
    </source>
</evidence>
<evidence type="ECO:0008006" key="9">
    <source>
        <dbReference type="Google" id="ProtNLM"/>
    </source>
</evidence>
<dbReference type="InterPro" id="IPR058240">
    <property type="entry name" value="rSAM_sf"/>
</dbReference>
<keyword evidence="6" id="KW-0411">Iron-sulfur</keyword>
<proteinExistence type="predicted"/>
<keyword evidence="8" id="KW-1185">Reference proteome</keyword>
<dbReference type="SUPFAM" id="SSF102114">
    <property type="entry name" value="Radical SAM enzymes"/>
    <property type="match status" value="1"/>
</dbReference>
<dbReference type="Proteomes" id="UP001157125">
    <property type="component" value="Unassembled WGS sequence"/>
</dbReference>
<keyword evidence="5" id="KW-0408">Iron</keyword>
<evidence type="ECO:0000256" key="2">
    <source>
        <dbReference type="ARBA" id="ARBA00022485"/>
    </source>
</evidence>
<evidence type="ECO:0000256" key="6">
    <source>
        <dbReference type="ARBA" id="ARBA00023014"/>
    </source>
</evidence>
<dbReference type="PANTHER" id="PTHR30352:SF5">
    <property type="entry name" value="PYRUVATE FORMATE-LYASE 1-ACTIVATING ENZYME"/>
    <property type="match status" value="1"/>
</dbReference>
<dbReference type="EMBL" id="BSUN01000001">
    <property type="protein sequence ID" value="GMA34718.1"/>
    <property type="molecule type" value="Genomic_DNA"/>
</dbReference>
<protein>
    <recommendedName>
        <fullName evidence="9">[Formate-C-acetyltransferase]-activating enzyme</fullName>
    </recommendedName>
</protein>
<evidence type="ECO:0000256" key="3">
    <source>
        <dbReference type="ARBA" id="ARBA00022691"/>
    </source>
</evidence>
<reference evidence="8" key="1">
    <citation type="journal article" date="2019" name="Int. J. Syst. Evol. Microbiol.">
        <title>The Global Catalogue of Microorganisms (GCM) 10K type strain sequencing project: providing services to taxonomists for standard genome sequencing and annotation.</title>
        <authorList>
            <consortium name="The Broad Institute Genomics Platform"/>
            <consortium name="The Broad Institute Genome Sequencing Center for Infectious Disease"/>
            <person name="Wu L."/>
            <person name="Ma J."/>
        </authorList>
    </citation>
    <scope>NUCLEOTIDE SEQUENCE [LARGE SCALE GENOMIC DNA]</scope>
    <source>
        <strain evidence="8">NBRC 112299</strain>
    </source>
</reference>
<keyword evidence="4" id="KW-0479">Metal-binding</keyword>
<sequence>MLLDVKSGDPDTYKKVTGRPLAPTLDFGRRLSAHGVKIWTRFVLVPGLTDDERNVDQVADYLASLDTVERVEVLPFHQMGREKWKAAERALRARRHPAALARARGAGARAVPLAGHPDVLTARESDAVVTVTMQGPGGLFTRAFAVPPAAGTP</sequence>
<evidence type="ECO:0000256" key="1">
    <source>
        <dbReference type="ARBA" id="ARBA00001966"/>
    </source>
</evidence>
<dbReference type="Gene3D" id="3.80.30.10">
    <property type="entry name" value="pyruvate-formate lyase- activating enzyme"/>
    <property type="match status" value="1"/>
</dbReference>
<evidence type="ECO:0000256" key="4">
    <source>
        <dbReference type="ARBA" id="ARBA00022723"/>
    </source>
</evidence>
<dbReference type="PANTHER" id="PTHR30352">
    <property type="entry name" value="PYRUVATE FORMATE-LYASE-ACTIVATING ENZYME"/>
    <property type="match status" value="1"/>
</dbReference>
<dbReference type="InterPro" id="IPR034457">
    <property type="entry name" value="Organic_radical-activating"/>
</dbReference>
<evidence type="ECO:0000313" key="7">
    <source>
        <dbReference type="EMBL" id="GMA34718.1"/>
    </source>
</evidence>